<comment type="caution">
    <text evidence="2">The sequence shown here is derived from an EMBL/GenBank/DDBJ whole genome shotgun (WGS) entry which is preliminary data.</text>
</comment>
<keyword evidence="3" id="KW-1185">Reference proteome</keyword>
<keyword evidence="1" id="KW-1133">Transmembrane helix</keyword>
<evidence type="ECO:0000313" key="2">
    <source>
        <dbReference type="EMBL" id="CAD7670628.1"/>
    </source>
</evidence>
<dbReference type="Proteomes" id="UP000645828">
    <property type="component" value="Unassembled WGS sequence"/>
</dbReference>
<reference evidence="2" key="1">
    <citation type="submission" date="2020-12" db="EMBL/GenBank/DDBJ databases">
        <authorList>
            <consortium name="Molecular Ecology Group"/>
        </authorList>
    </citation>
    <scope>NUCLEOTIDE SEQUENCE</scope>
    <source>
        <strain evidence="2">TBG_1078</strain>
    </source>
</reference>
<dbReference type="Gene3D" id="3.10.20.90">
    <property type="entry name" value="Phosphatidylinositol 3-kinase Catalytic Subunit, Chain A, domain 1"/>
    <property type="match status" value="1"/>
</dbReference>
<organism evidence="2 3">
    <name type="scientific">Nyctereutes procyonoides</name>
    <name type="common">Raccoon dog</name>
    <name type="synonym">Canis procyonoides</name>
    <dbReference type="NCBI Taxonomy" id="34880"/>
    <lineage>
        <taxon>Eukaryota</taxon>
        <taxon>Metazoa</taxon>
        <taxon>Chordata</taxon>
        <taxon>Craniata</taxon>
        <taxon>Vertebrata</taxon>
        <taxon>Euteleostomi</taxon>
        <taxon>Mammalia</taxon>
        <taxon>Eutheria</taxon>
        <taxon>Laurasiatheria</taxon>
        <taxon>Carnivora</taxon>
        <taxon>Caniformia</taxon>
        <taxon>Canidae</taxon>
        <taxon>Nyctereutes</taxon>
    </lineage>
</organism>
<keyword evidence="1" id="KW-0812">Transmembrane</keyword>
<dbReference type="AlphaFoldDB" id="A0A811Y1J1"/>
<accession>A0A811Y1J1</accession>
<evidence type="ECO:0000256" key="1">
    <source>
        <dbReference type="SAM" id="Phobius"/>
    </source>
</evidence>
<sequence>MWFKTKRYTLGKLTKPVNETDTPAQLELEDEHVADVHQQQTVVSTKKRTCLFTPELCQLHVFHLVIFSLLIYSFIQFYGVNPSLP</sequence>
<gene>
    <name evidence="2" type="ORF">NYPRO_LOCUS3423</name>
</gene>
<proteinExistence type="predicted"/>
<name>A0A811Y1J1_NYCPR</name>
<feature type="transmembrane region" description="Helical" evidence="1">
    <location>
        <begin position="56"/>
        <end position="75"/>
    </location>
</feature>
<keyword evidence="1" id="KW-0472">Membrane</keyword>
<protein>
    <submittedName>
        <fullName evidence="2">(raccoon dog) hypothetical protein</fullName>
    </submittedName>
</protein>
<dbReference type="EMBL" id="CAJHUB010000659">
    <property type="protein sequence ID" value="CAD7670628.1"/>
    <property type="molecule type" value="Genomic_DNA"/>
</dbReference>
<evidence type="ECO:0000313" key="3">
    <source>
        <dbReference type="Proteomes" id="UP000645828"/>
    </source>
</evidence>